<dbReference type="OrthoDB" id="157372at2157"/>
<dbReference type="RefSeq" id="WP_089804679.1">
    <property type="nucleotide sequence ID" value="NZ_FOYT01000001.1"/>
</dbReference>
<name>A0A1I6G8H5_9EURY</name>
<dbReference type="Pfam" id="PF19103">
    <property type="entry name" value="DUF5790"/>
    <property type="match status" value="1"/>
</dbReference>
<dbReference type="Proteomes" id="UP000198531">
    <property type="component" value="Unassembled WGS sequence"/>
</dbReference>
<protein>
    <submittedName>
        <fullName evidence="2">Uncharacterized protein</fullName>
    </submittedName>
</protein>
<sequence length="171" mass="18063">MSSQSTLADDDLFGEAAAEMRAEVEEHLDAARASLPDADDVWEAEADNVLGVLNGLRSSLDVGDAEEHLRQAKKTFVVGQRADAFDDADDLEAEIASAAELLETVDDASELVGELTSTMPQLRSQLQEAADAAESAEDDADADDAEEEAETDDSEAEADADDAADEAEADD</sequence>
<dbReference type="STRING" id="553469.SAMN04487947_0730"/>
<gene>
    <name evidence="2" type="ORF">SAMN04487947_0730</name>
</gene>
<accession>A0A1I6G8H5</accession>
<evidence type="ECO:0000313" key="3">
    <source>
        <dbReference type="Proteomes" id="UP000198531"/>
    </source>
</evidence>
<dbReference type="InterPro" id="IPR043808">
    <property type="entry name" value="DUF5790"/>
</dbReference>
<dbReference type="AlphaFoldDB" id="A0A1I6G8H5"/>
<keyword evidence="3" id="KW-1185">Reference proteome</keyword>
<dbReference type="EMBL" id="FOYT01000001">
    <property type="protein sequence ID" value="SFR38460.1"/>
    <property type="molecule type" value="Genomic_DNA"/>
</dbReference>
<reference evidence="3" key="1">
    <citation type="submission" date="2016-10" db="EMBL/GenBank/DDBJ databases">
        <authorList>
            <person name="Varghese N."/>
            <person name="Submissions S."/>
        </authorList>
    </citation>
    <scope>NUCLEOTIDE SEQUENCE [LARGE SCALE GENOMIC DNA]</scope>
    <source>
        <strain evidence="3">CGMCC 1.7736</strain>
    </source>
</reference>
<evidence type="ECO:0000313" key="2">
    <source>
        <dbReference type="EMBL" id="SFR38460.1"/>
    </source>
</evidence>
<organism evidence="2 3">
    <name type="scientific">Halogeometricum rufum</name>
    <dbReference type="NCBI Taxonomy" id="553469"/>
    <lineage>
        <taxon>Archaea</taxon>
        <taxon>Methanobacteriati</taxon>
        <taxon>Methanobacteriota</taxon>
        <taxon>Stenosarchaea group</taxon>
        <taxon>Halobacteria</taxon>
        <taxon>Halobacteriales</taxon>
        <taxon>Haloferacaceae</taxon>
        <taxon>Halogeometricum</taxon>
    </lineage>
</organism>
<proteinExistence type="predicted"/>
<feature type="region of interest" description="Disordered" evidence="1">
    <location>
        <begin position="122"/>
        <end position="171"/>
    </location>
</feature>
<evidence type="ECO:0000256" key="1">
    <source>
        <dbReference type="SAM" id="MobiDB-lite"/>
    </source>
</evidence>
<feature type="compositionally biased region" description="Acidic residues" evidence="1">
    <location>
        <begin position="134"/>
        <end position="171"/>
    </location>
</feature>